<dbReference type="Pfam" id="PF12639">
    <property type="entry name" value="Colicin-DNase"/>
    <property type="match status" value="1"/>
</dbReference>
<dbReference type="EMBL" id="JACJLT010000128">
    <property type="protein sequence ID" value="MBM6875919.1"/>
    <property type="molecule type" value="Genomic_DNA"/>
</dbReference>
<proteinExistence type="predicted"/>
<evidence type="ECO:0000313" key="3">
    <source>
        <dbReference type="Proteomes" id="UP000728968"/>
    </source>
</evidence>
<keyword evidence="3" id="KW-1185">Reference proteome</keyword>
<keyword evidence="2" id="KW-0378">Hydrolase</keyword>
<feature type="compositionally biased region" description="Gly residues" evidence="1">
    <location>
        <begin position="166"/>
        <end position="181"/>
    </location>
</feature>
<gene>
    <name evidence="2" type="ORF">H6A04_09705</name>
</gene>
<dbReference type="RefSeq" id="WP_204716589.1">
    <property type="nucleotide sequence ID" value="NZ_JACJLT010000128.1"/>
</dbReference>
<protein>
    <submittedName>
        <fullName evidence="2">HNH endonuclease</fullName>
    </submittedName>
</protein>
<feature type="region of interest" description="Disordered" evidence="1">
    <location>
        <begin position="161"/>
        <end position="181"/>
    </location>
</feature>
<keyword evidence="2" id="KW-0540">Nuclease</keyword>
<feature type="region of interest" description="Disordered" evidence="1">
    <location>
        <begin position="21"/>
        <end position="62"/>
    </location>
</feature>
<keyword evidence="2" id="KW-0255">Endonuclease</keyword>
<reference evidence="2 3" key="1">
    <citation type="journal article" date="2021" name="Sci. Rep.">
        <title>The distribution of antibiotic resistance genes in chicken gut microbiota commensals.</title>
        <authorList>
            <person name="Juricova H."/>
            <person name="Matiasovicova J."/>
            <person name="Kubasova T."/>
            <person name="Cejkova D."/>
            <person name="Rychlik I."/>
        </authorList>
    </citation>
    <scope>NUCLEOTIDE SEQUENCE [LARGE SCALE GENOMIC DNA]</scope>
    <source>
        <strain evidence="2 3">An425</strain>
    </source>
</reference>
<evidence type="ECO:0000256" key="1">
    <source>
        <dbReference type="SAM" id="MobiDB-lite"/>
    </source>
</evidence>
<comment type="caution">
    <text evidence="2">The sequence shown here is derived from an EMBL/GenBank/DDBJ whole genome shotgun (WGS) entry which is preliminary data.</text>
</comment>
<sequence>MIEKVVEIVKKLENVKDIKEPNIEKNSEKKETTEISEKKRETNNEIITRNSGLEGERHPETGVKFTRKEVETEDGIKEGVFPEFPEITHIDLPEDLYKESDRKQFDYCSTELKAQVESNPELKSKFTSEQLEQIKEGETPDGYTWHHSEEKGRMELVDSEIHGKTGHTGGRNIWGGGTENR</sequence>
<dbReference type="GO" id="GO:0004519">
    <property type="term" value="F:endonuclease activity"/>
    <property type="evidence" value="ECO:0007669"/>
    <property type="project" value="UniProtKB-KW"/>
</dbReference>
<dbReference type="Proteomes" id="UP000728968">
    <property type="component" value="Unassembled WGS sequence"/>
</dbReference>
<evidence type="ECO:0000313" key="2">
    <source>
        <dbReference type="EMBL" id="MBM6875919.1"/>
    </source>
</evidence>
<feature type="compositionally biased region" description="Basic and acidic residues" evidence="1">
    <location>
        <begin position="21"/>
        <end position="43"/>
    </location>
</feature>
<accession>A0ABS2G3B1</accession>
<organism evidence="2 3">
    <name type="scientific">Fusobacterium mortiferum</name>
    <dbReference type="NCBI Taxonomy" id="850"/>
    <lineage>
        <taxon>Bacteria</taxon>
        <taxon>Fusobacteriati</taxon>
        <taxon>Fusobacteriota</taxon>
        <taxon>Fusobacteriia</taxon>
        <taxon>Fusobacteriales</taxon>
        <taxon>Fusobacteriaceae</taxon>
        <taxon>Fusobacterium</taxon>
    </lineage>
</organism>
<name>A0ABS2G3B1_FUSMR</name>